<feature type="transmembrane region" description="Helical" evidence="1">
    <location>
        <begin position="63"/>
        <end position="81"/>
    </location>
</feature>
<keyword evidence="1" id="KW-0812">Transmembrane</keyword>
<comment type="caution">
    <text evidence="2">The sequence shown here is derived from an EMBL/GenBank/DDBJ whole genome shotgun (WGS) entry which is preliminary data.</text>
</comment>
<keyword evidence="1" id="KW-1133">Transmembrane helix</keyword>
<dbReference type="AlphaFoldDB" id="A0A645D2V5"/>
<keyword evidence="1" id="KW-0472">Membrane</keyword>
<proteinExistence type="predicted"/>
<name>A0A645D2V5_9ZZZZ</name>
<accession>A0A645D2V5</accession>
<reference evidence="2" key="1">
    <citation type="submission" date="2019-08" db="EMBL/GenBank/DDBJ databases">
        <authorList>
            <person name="Kucharzyk K."/>
            <person name="Murdoch R.W."/>
            <person name="Higgins S."/>
            <person name="Loffler F."/>
        </authorList>
    </citation>
    <scope>NUCLEOTIDE SEQUENCE</scope>
</reference>
<gene>
    <name evidence="2" type="ORF">SDC9_130545</name>
</gene>
<feature type="transmembrane region" description="Helical" evidence="1">
    <location>
        <begin position="6"/>
        <end position="25"/>
    </location>
</feature>
<protein>
    <submittedName>
        <fullName evidence="2">Uncharacterized protein</fullName>
    </submittedName>
</protein>
<evidence type="ECO:0000256" key="1">
    <source>
        <dbReference type="SAM" id="Phobius"/>
    </source>
</evidence>
<sequence>MGNASAQLAFGFFFVACNYPLILRFGFEKSRVYYLLVAGVLIGLVSILSQYPQPSSSAFELSLFPPLVGLLALLASLKLSISFMKNKEFSET</sequence>
<organism evidence="2">
    <name type="scientific">bioreactor metagenome</name>
    <dbReference type="NCBI Taxonomy" id="1076179"/>
    <lineage>
        <taxon>unclassified sequences</taxon>
        <taxon>metagenomes</taxon>
        <taxon>ecological metagenomes</taxon>
    </lineage>
</organism>
<dbReference type="EMBL" id="VSSQ01032269">
    <property type="protein sequence ID" value="MPM83481.1"/>
    <property type="molecule type" value="Genomic_DNA"/>
</dbReference>
<evidence type="ECO:0000313" key="2">
    <source>
        <dbReference type="EMBL" id="MPM83481.1"/>
    </source>
</evidence>
<feature type="transmembrane region" description="Helical" evidence="1">
    <location>
        <begin position="32"/>
        <end position="51"/>
    </location>
</feature>